<keyword evidence="1" id="KW-0812">Transmembrane</keyword>
<evidence type="ECO:0000313" key="2">
    <source>
        <dbReference type="EMBL" id="RJF85448.1"/>
    </source>
</evidence>
<feature type="transmembrane region" description="Helical" evidence="1">
    <location>
        <begin position="45"/>
        <end position="64"/>
    </location>
</feature>
<dbReference type="AlphaFoldDB" id="A0A418W664"/>
<sequence length="93" mass="9969">MAMSAQGDRKLHAIVGRARRLGFVLAVAGAALAIAGKRMPDTPALKWIALIVIVLAVTLLLAAITHRMVFQKLDLLADEAAEPKRHADEGQHP</sequence>
<gene>
    <name evidence="2" type="ORF">D3876_16030</name>
</gene>
<keyword evidence="1" id="KW-0472">Membrane</keyword>
<dbReference type="Proteomes" id="UP000286100">
    <property type="component" value="Unassembled WGS sequence"/>
</dbReference>
<reference evidence="2 3" key="1">
    <citation type="submission" date="2018-09" db="EMBL/GenBank/DDBJ databases">
        <authorList>
            <person name="Zhu H."/>
        </authorList>
    </citation>
    <scope>NUCLEOTIDE SEQUENCE [LARGE SCALE GENOMIC DNA]</scope>
    <source>
        <strain evidence="2 3">K2R01-6</strain>
    </source>
</reference>
<evidence type="ECO:0000256" key="1">
    <source>
        <dbReference type="SAM" id="Phobius"/>
    </source>
</evidence>
<dbReference type="EMBL" id="QYUM01000004">
    <property type="protein sequence ID" value="RJF85448.1"/>
    <property type="molecule type" value="Genomic_DNA"/>
</dbReference>
<protein>
    <submittedName>
        <fullName evidence="2">Uncharacterized protein</fullName>
    </submittedName>
</protein>
<proteinExistence type="predicted"/>
<comment type="caution">
    <text evidence="2">The sequence shown here is derived from an EMBL/GenBank/DDBJ whole genome shotgun (WGS) entry which is preliminary data.</text>
</comment>
<feature type="transmembrane region" description="Helical" evidence="1">
    <location>
        <begin position="21"/>
        <end position="39"/>
    </location>
</feature>
<name>A0A418W664_9SPHN</name>
<organism evidence="2 3">
    <name type="scientific">Sphingomonas cavernae</name>
    <dbReference type="NCBI Taxonomy" id="2320861"/>
    <lineage>
        <taxon>Bacteria</taxon>
        <taxon>Pseudomonadati</taxon>
        <taxon>Pseudomonadota</taxon>
        <taxon>Alphaproteobacteria</taxon>
        <taxon>Sphingomonadales</taxon>
        <taxon>Sphingomonadaceae</taxon>
        <taxon>Sphingomonas</taxon>
    </lineage>
</organism>
<keyword evidence="3" id="KW-1185">Reference proteome</keyword>
<evidence type="ECO:0000313" key="3">
    <source>
        <dbReference type="Proteomes" id="UP000286100"/>
    </source>
</evidence>
<keyword evidence="1" id="KW-1133">Transmembrane helix</keyword>
<accession>A0A418W664</accession>